<sequence length="167" mass="18331">MVADMRSRMSLFVVGLFRLSSKEGKADMLNRGHGHSETYGLCAIVSPPDKAAPRGATSGTSGGENCQYAITSLQEQDNLLDVVTRMIKVFTFDVYAFLDPGASLFFVTPYIAMNFDTLSEQLLEPFKVSTPVGESILAERVYCDCPIFVNHKSTMANIVDLVILCMD</sequence>
<evidence type="ECO:0000313" key="2">
    <source>
        <dbReference type="Proteomes" id="UP000824120"/>
    </source>
</evidence>
<dbReference type="CDD" id="cd00303">
    <property type="entry name" value="retropepsin_like"/>
    <property type="match status" value="1"/>
</dbReference>
<dbReference type="AlphaFoldDB" id="A0A9J5XGX4"/>
<reference evidence="1 2" key="1">
    <citation type="submission" date="2020-09" db="EMBL/GenBank/DDBJ databases">
        <title>De no assembly of potato wild relative species, Solanum commersonii.</title>
        <authorList>
            <person name="Cho K."/>
        </authorList>
    </citation>
    <scope>NUCLEOTIDE SEQUENCE [LARGE SCALE GENOMIC DNA]</scope>
    <source>
        <strain evidence="1">LZ3.2</strain>
        <tissue evidence="1">Leaf</tissue>
    </source>
</reference>
<proteinExistence type="predicted"/>
<comment type="caution">
    <text evidence="1">The sequence shown here is derived from an EMBL/GenBank/DDBJ whole genome shotgun (WGS) entry which is preliminary data.</text>
</comment>
<evidence type="ECO:0000313" key="1">
    <source>
        <dbReference type="EMBL" id="KAG5586168.1"/>
    </source>
</evidence>
<dbReference type="OrthoDB" id="1747507at2759"/>
<gene>
    <name evidence="1" type="ORF">H5410_046602</name>
</gene>
<dbReference type="Proteomes" id="UP000824120">
    <property type="component" value="Chromosome 9"/>
</dbReference>
<organism evidence="1 2">
    <name type="scientific">Solanum commersonii</name>
    <name type="common">Commerson's wild potato</name>
    <name type="synonym">Commerson's nightshade</name>
    <dbReference type="NCBI Taxonomy" id="4109"/>
    <lineage>
        <taxon>Eukaryota</taxon>
        <taxon>Viridiplantae</taxon>
        <taxon>Streptophyta</taxon>
        <taxon>Embryophyta</taxon>
        <taxon>Tracheophyta</taxon>
        <taxon>Spermatophyta</taxon>
        <taxon>Magnoliopsida</taxon>
        <taxon>eudicotyledons</taxon>
        <taxon>Gunneridae</taxon>
        <taxon>Pentapetalae</taxon>
        <taxon>asterids</taxon>
        <taxon>lamiids</taxon>
        <taxon>Solanales</taxon>
        <taxon>Solanaceae</taxon>
        <taxon>Solanoideae</taxon>
        <taxon>Solaneae</taxon>
        <taxon>Solanum</taxon>
    </lineage>
</organism>
<name>A0A9J5XGX4_SOLCO</name>
<dbReference type="EMBL" id="JACXVP010000009">
    <property type="protein sequence ID" value="KAG5586168.1"/>
    <property type="molecule type" value="Genomic_DNA"/>
</dbReference>
<accession>A0A9J5XGX4</accession>
<dbReference type="Pfam" id="PF08284">
    <property type="entry name" value="RVP_2"/>
    <property type="match status" value="1"/>
</dbReference>
<evidence type="ECO:0008006" key="3">
    <source>
        <dbReference type="Google" id="ProtNLM"/>
    </source>
</evidence>
<protein>
    <recommendedName>
        <fullName evidence="3">Gag-pol polyprotein</fullName>
    </recommendedName>
</protein>
<keyword evidence="2" id="KW-1185">Reference proteome</keyword>